<dbReference type="EMBL" id="BART01024101">
    <property type="protein sequence ID" value="GAH00613.1"/>
    <property type="molecule type" value="Genomic_DNA"/>
</dbReference>
<feature type="non-terminal residue" evidence="1">
    <location>
        <position position="1"/>
    </location>
</feature>
<gene>
    <name evidence="1" type="ORF">S01H4_43655</name>
</gene>
<organism evidence="1">
    <name type="scientific">marine sediment metagenome</name>
    <dbReference type="NCBI Taxonomy" id="412755"/>
    <lineage>
        <taxon>unclassified sequences</taxon>
        <taxon>metagenomes</taxon>
        <taxon>ecological metagenomes</taxon>
    </lineage>
</organism>
<evidence type="ECO:0000313" key="1">
    <source>
        <dbReference type="EMBL" id="GAH00613.1"/>
    </source>
</evidence>
<name>X1DW57_9ZZZZ</name>
<sequence>GTDKFQVRYFQGWNAFAKMSANEGDRDRHWLMVSSVWLCIELPRAAIVILPDGGIFS</sequence>
<dbReference type="AlphaFoldDB" id="X1DW57"/>
<reference evidence="1" key="1">
    <citation type="journal article" date="2014" name="Front. Microbiol.">
        <title>High frequency of phylogenetically diverse reductive dehalogenase-homologous genes in deep subseafloor sedimentary metagenomes.</title>
        <authorList>
            <person name="Kawai M."/>
            <person name="Futagami T."/>
            <person name="Toyoda A."/>
            <person name="Takaki Y."/>
            <person name="Nishi S."/>
            <person name="Hori S."/>
            <person name="Arai W."/>
            <person name="Tsubouchi T."/>
            <person name="Morono Y."/>
            <person name="Uchiyama I."/>
            <person name="Ito T."/>
            <person name="Fujiyama A."/>
            <person name="Inagaki F."/>
            <person name="Takami H."/>
        </authorList>
    </citation>
    <scope>NUCLEOTIDE SEQUENCE</scope>
    <source>
        <strain evidence="1">Expedition CK06-06</strain>
    </source>
</reference>
<proteinExistence type="predicted"/>
<protein>
    <submittedName>
        <fullName evidence="1">Uncharacterized protein</fullName>
    </submittedName>
</protein>
<comment type="caution">
    <text evidence="1">The sequence shown here is derived from an EMBL/GenBank/DDBJ whole genome shotgun (WGS) entry which is preliminary data.</text>
</comment>
<accession>X1DW57</accession>